<comment type="caution">
    <text evidence="2">The sequence shown here is derived from an EMBL/GenBank/DDBJ whole genome shotgun (WGS) entry which is preliminary data.</text>
</comment>
<organism evidence="2 3">
    <name type="scientific">Heterodera schachtii</name>
    <name type="common">Sugarbeet cyst nematode worm</name>
    <name type="synonym">Tylenchus schachtii</name>
    <dbReference type="NCBI Taxonomy" id="97005"/>
    <lineage>
        <taxon>Eukaryota</taxon>
        <taxon>Metazoa</taxon>
        <taxon>Ecdysozoa</taxon>
        <taxon>Nematoda</taxon>
        <taxon>Chromadorea</taxon>
        <taxon>Rhabditida</taxon>
        <taxon>Tylenchina</taxon>
        <taxon>Tylenchomorpha</taxon>
        <taxon>Tylenchoidea</taxon>
        <taxon>Heteroderidae</taxon>
        <taxon>Heteroderinae</taxon>
        <taxon>Heterodera</taxon>
    </lineage>
</organism>
<dbReference type="AlphaFoldDB" id="A0ABD2KAD5"/>
<feature type="signal peptide" evidence="1">
    <location>
        <begin position="1"/>
        <end position="22"/>
    </location>
</feature>
<protein>
    <submittedName>
        <fullName evidence="2">Uncharacterized protein</fullName>
    </submittedName>
</protein>
<keyword evidence="1" id="KW-0732">Signal</keyword>
<sequence>MMRFAFVFAGCFCLLAFPLVHATLSGCGDDEPSEYNCLTRGCDLIQCPVGKVCSSYIGIIKVGNGQFVRYETPRCLTVPDNSTIGAAGNYRPIAEGPGCKSVVCAEGYKCTVGASVEKIGDRPFAQSVSLPQCVVNGGSLKDVRIKIRGGPGCNQQVCLPGKTCTTFTEIFKNGHFPLEQYLSPRCI</sequence>
<gene>
    <name evidence="2" type="ORF">niasHS_001814</name>
</gene>
<evidence type="ECO:0000313" key="2">
    <source>
        <dbReference type="EMBL" id="KAL3099888.1"/>
    </source>
</evidence>
<feature type="chain" id="PRO_5044870231" evidence="1">
    <location>
        <begin position="23"/>
        <end position="187"/>
    </location>
</feature>
<dbReference type="EMBL" id="JBICCN010000037">
    <property type="protein sequence ID" value="KAL3099888.1"/>
    <property type="molecule type" value="Genomic_DNA"/>
</dbReference>
<keyword evidence="3" id="KW-1185">Reference proteome</keyword>
<name>A0ABD2KAD5_HETSC</name>
<dbReference type="Proteomes" id="UP001620645">
    <property type="component" value="Unassembled WGS sequence"/>
</dbReference>
<reference evidence="2 3" key="1">
    <citation type="submission" date="2024-10" db="EMBL/GenBank/DDBJ databases">
        <authorList>
            <person name="Kim D."/>
        </authorList>
    </citation>
    <scope>NUCLEOTIDE SEQUENCE [LARGE SCALE GENOMIC DNA]</scope>
    <source>
        <strain evidence="2">Taebaek</strain>
    </source>
</reference>
<dbReference type="PROSITE" id="PS51257">
    <property type="entry name" value="PROKAR_LIPOPROTEIN"/>
    <property type="match status" value="1"/>
</dbReference>
<proteinExistence type="predicted"/>
<accession>A0ABD2KAD5</accession>
<evidence type="ECO:0000313" key="3">
    <source>
        <dbReference type="Proteomes" id="UP001620645"/>
    </source>
</evidence>
<evidence type="ECO:0000256" key="1">
    <source>
        <dbReference type="SAM" id="SignalP"/>
    </source>
</evidence>